<gene>
    <name evidence="1" type="ORF">SSFG_00005</name>
</gene>
<dbReference type="EMBL" id="DS999641">
    <property type="protein sequence ID" value="EFE64748.2"/>
    <property type="molecule type" value="Genomic_DNA"/>
</dbReference>
<accession>D5ZSM7</accession>
<reference evidence="2" key="1">
    <citation type="submission" date="2008-12" db="EMBL/GenBank/DDBJ databases">
        <title>Annotation of Streptomyces ghanaensis ATCC 14672.</title>
        <authorList>
            <consortium name="The Broad Institute Genome Sequencing Platform"/>
            <consortium name="Broad Institute Microbial Sequencing Center"/>
            <person name="Fischbach M."/>
            <person name="Ward D."/>
            <person name="Young S."/>
            <person name="Kodira C.D."/>
            <person name="Zeng Q."/>
            <person name="Koehrsen M."/>
            <person name="Godfrey P."/>
            <person name="Alvarado L."/>
            <person name="Berlin A.M."/>
            <person name="Borenstein D."/>
            <person name="Chen Z."/>
            <person name="Engels R."/>
            <person name="Freedman E."/>
            <person name="Gellesch M."/>
            <person name="Goldberg J."/>
            <person name="Griggs A."/>
            <person name="Gujja S."/>
            <person name="Heiman D.I."/>
            <person name="Hepburn T.A."/>
            <person name="Howarth C."/>
            <person name="Jen D."/>
            <person name="Larson L."/>
            <person name="Lewis B."/>
            <person name="Mehta T."/>
            <person name="Park D."/>
            <person name="Pearson M."/>
            <person name="Roberts A."/>
            <person name="Saif S."/>
            <person name="Shea T.D."/>
            <person name="Shenoy N."/>
            <person name="Sisk P."/>
            <person name="Stolte C."/>
            <person name="Sykes S.N."/>
            <person name="Walk T."/>
            <person name="White J."/>
            <person name="Yandava C."/>
            <person name="Straight P."/>
            <person name="Clardy J."/>
            <person name="Hung D."/>
            <person name="Kolter R."/>
            <person name="Mekalanos J."/>
            <person name="Walker S."/>
            <person name="Walsh C.T."/>
            <person name="Wieland B.L.C."/>
            <person name="Ilzarbe M."/>
            <person name="Galagan J."/>
            <person name="Nusbaum C."/>
            <person name="Birren B."/>
        </authorList>
    </citation>
    <scope>NUCLEOTIDE SEQUENCE [LARGE SCALE GENOMIC DNA]</scope>
    <source>
        <strain evidence="2">ATCC 14672 / DSM 40746 / JCM 4963 / KCTC 9882 / NRRL B-12104 / FH 1290</strain>
    </source>
</reference>
<dbReference type="eggNOG" id="COG3878">
    <property type="taxonomic scope" value="Bacteria"/>
</dbReference>
<dbReference type="Gene3D" id="2.30.320.10">
    <property type="entry name" value="YwqG-like"/>
    <property type="match status" value="1"/>
</dbReference>
<protein>
    <submittedName>
        <fullName evidence="1">Predicted protein</fullName>
    </submittedName>
</protein>
<dbReference type="Proteomes" id="UP000003824">
    <property type="component" value="Unassembled WGS sequence"/>
</dbReference>
<dbReference type="SUPFAM" id="SSF103032">
    <property type="entry name" value="Hypothetical protein YwqG"/>
    <property type="match status" value="1"/>
</dbReference>
<dbReference type="InterPro" id="IPR035948">
    <property type="entry name" value="YwqG-like_sf"/>
</dbReference>
<name>D5ZSM7_STRV1</name>
<organism evidence="1 2">
    <name type="scientific">Streptomyces viridosporus (strain ATCC 14672 / DSM 40746 / JCM 4963 / KCTC 9882 / NRRL B-12104 / FH 1290)</name>
    <name type="common">Streptomyces ghanaensis</name>
    <dbReference type="NCBI Taxonomy" id="566461"/>
    <lineage>
        <taxon>Bacteria</taxon>
        <taxon>Bacillati</taxon>
        <taxon>Actinomycetota</taxon>
        <taxon>Actinomycetes</taxon>
        <taxon>Kitasatosporales</taxon>
        <taxon>Streptomycetaceae</taxon>
        <taxon>Streptomyces</taxon>
    </lineage>
</organism>
<evidence type="ECO:0000313" key="1">
    <source>
        <dbReference type="EMBL" id="EFE64748.2"/>
    </source>
</evidence>
<dbReference type="InterPro" id="IPR015315">
    <property type="entry name" value="DUF1963"/>
</dbReference>
<dbReference type="Pfam" id="PF09234">
    <property type="entry name" value="DUF1963"/>
    <property type="match status" value="1"/>
</dbReference>
<evidence type="ECO:0000313" key="2">
    <source>
        <dbReference type="Proteomes" id="UP000003824"/>
    </source>
</evidence>
<proteinExistence type="predicted"/>
<dbReference type="AlphaFoldDB" id="D5ZSM7"/>
<sequence length="297" mass="32542">MIPCRTDLAARRLPMPPETLDILSEFRERALAEGIPPDDIARWTDLARPCAFLGTRGDGPVVGRLGGPLMLPADAPDPWCKLVATIDLAALPAGATDLDLPADGHLLLFADPDPDRIGVENLGSALHIPVGTPVEERPVDLDPEWKNYPYETDLPEGLLRLSTDVSLPYYTSVYDPGQPLHCVDHPEHPHANELIEVWTEMPGEGIGLGLQLGGYAEDEHWAEDPSVAAGREAARAVARGELPAPDTDVPPEDWVCLAQWVHGLDGLEMAFYSWSISRQDLAARRFDRVYATMTWNP</sequence>